<evidence type="ECO:0000313" key="2">
    <source>
        <dbReference type="Proteomes" id="UP000749646"/>
    </source>
</evidence>
<organism evidence="1 2">
    <name type="scientific">Modicella reniformis</name>
    <dbReference type="NCBI Taxonomy" id="1440133"/>
    <lineage>
        <taxon>Eukaryota</taxon>
        <taxon>Fungi</taxon>
        <taxon>Fungi incertae sedis</taxon>
        <taxon>Mucoromycota</taxon>
        <taxon>Mortierellomycotina</taxon>
        <taxon>Mortierellomycetes</taxon>
        <taxon>Mortierellales</taxon>
        <taxon>Mortierellaceae</taxon>
        <taxon>Modicella</taxon>
    </lineage>
</organism>
<sequence>RLDKQVKTTAVVKPNNSGAYAEELTKVIKDLFRQQEASRHQRMNELRRGSTRQIPFHVLTLRTITIVELHKEFKNHERTALNGLSNL</sequence>
<name>A0A9P6JFW7_9FUNG</name>
<reference evidence="1" key="1">
    <citation type="journal article" date="2020" name="Fungal Divers.">
        <title>Resolving the Mortierellaceae phylogeny through synthesis of multi-gene phylogenetics and phylogenomics.</title>
        <authorList>
            <person name="Vandepol N."/>
            <person name="Liber J."/>
            <person name="Desiro A."/>
            <person name="Na H."/>
            <person name="Kennedy M."/>
            <person name="Barry K."/>
            <person name="Grigoriev I.V."/>
            <person name="Miller A.N."/>
            <person name="O'Donnell K."/>
            <person name="Stajich J.E."/>
            <person name="Bonito G."/>
        </authorList>
    </citation>
    <scope>NUCLEOTIDE SEQUENCE</scope>
    <source>
        <strain evidence="1">MES-2147</strain>
    </source>
</reference>
<protein>
    <submittedName>
        <fullName evidence="1">Uncharacterized protein</fullName>
    </submittedName>
</protein>
<dbReference type="AlphaFoldDB" id="A0A9P6JFW7"/>
<dbReference type="Proteomes" id="UP000749646">
    <property type="component" value="Unassembled WGS sequence"/>
</dbReference>
<evidence type="ECO:0000313" key="1">
    <source>
        <dbReference type="EMBL" id="KAF9970957.1"/>
    </source>
</evidence>
<accession>A0A9P6JFW7</accession>
<comment type="caution">
    <text evidence="1">The sequence shown here is derived from an EMBL/GenBank/DDBJ whole genome shotgun (WGS) entry which is preliminary data.</text>
</comment>
<gene>
    <name evidence="1" type="ORF">BGZ65_010746</name>
</gene>
<keyword evidence="2" id="KW-1185">Reference proteome</keyword>
<feature type="non-terminal residue" evidence="1">
    <location>
        <position position="87"/>
    </location>
</feature>
<proteinExistence type="predicted"/>
<dbReference type="EMBL" id="JAAAHW010004886">
    <property type="protein sequence ID" value="KAF9970957.1"/>
    <property type="molecule type" value="Genomic_DNA"/>
</dbReference>
<feature type="non-terminal residue" evidence="1">
    <location>
        <position position="1"/>
    </location>
</feature>